<accession>A0A7W9FWW3</accession>
<gene>
    <name evidence="1" type="ORF">HNP47_003001</name>
</gene>
<name>A0A7W9FWW3_BREVE</name>
<comment type="caution">
    <text evidence="1">The sequence shown here is derived from an EMBL/GenBank/DDBJ whole genome shotgun (WGS) entry which is preliminary data.</text>
</comment>
<dbReference type="RefSeq" id="WP_184280159.1">
    <property type="nucleotide sequence ID" value="NZ_JACHLJ010000004.1"/>
</dbReference>
<dbReference type="Proteomes" id="UP000556201">
    <property type="component" value="Unassembled WGS sequence"/>
</dbReference>
<evidence type="ECO:0000313" key="1">
    <source>
        <dbReference type="EMBL" id="MBB5772981.1"/>
    </source>
</evidence>
<evidence type="ECO:0008006" key="3">
    <source>
        <dbReference type="Google" id="ProtNLM"/>
    </source>
</evidence>
<dbReference type="AlphaFoldDB" id="A0A7W9FWW3"/>
<evidence type="ECO:0000313" key="2">
    <source>
        <dbReference type="Proteomes" id="UP000556201"/>
    </source>
</evidence>
<dbReference type="EMBL" id="JACHLJ010000004">
    <property type="protein sequence ID" value="MBB5772981.1"/>
    <property type="molecule type" value="Genomic_DNA"/>
</dbReference>
<reference evidence="1 2" key="1">
    <citation type="submission" date="2020-08" db="EMBL/GenBank/DDBJ databases">
        <title>Functional genomics of gut bacteria from endangered species of beetles.</title>
        <authorList>
            <person name="Carlos-Shanley C."/>
        </authorList>
    </citation>
    <scope>NUCLEOTIDE SEQUENCE [LARGE SCALE GENOMIC DNA]</scope>
    <source>
        <strain evidence="1 2">S00192</strain>
    </source>
</reference>
<protein>
    <recommendedName>
        <fullName evidence="3">DUF2163 domain-containing protein</fullName>
    </recommendedName>
</protein>
<sequence length="211" mass="22771">MDANLIAAFQRPAFTKATLVRLGMAGGAVGLTDGGFVVFDAGEGDGPEPYVSNHPVYGALDTVPAIKDGAEAQTTRIDLSLLPASDAAAAALASPTTQGTRVQWWEGAIDLDTGLLIGVPELKFDGEIDKARFQVSDSWNLTLECGTQAERQLEPNADWRLNNAFHQLIWPGELGLSYVDGVTRKKEWRSRPENPGVFKRLLKSLVPLLPD</sequence>
<organism evidence="1 2">
    <name type="scientific">Brevundimonas vesicularis</name>
    <name type="common">Pseudomonas vesicularis</name>
    <dbReference type="NCBI Taxonomy" id="41276"/>
    <lineage>
        <taxon>Bacteria</taxon>
        <taxon>Pseudomonadati</taxon>
        <taxon>Pseudomonadota</taxon>
        <taxon>Alphaproteobacteria</taxon>
        <taxon>Caulobacterales</taxon>
        <taxon>Caulobacteraceae</taxon>
        <taxon>Brevundimonas</taxon>
    </lineage>
</organism>
<proteinExistence type="predicted"/>